<proteinExistence type="predicted"/>
<dbReference type="PANTHER" id="PTHR10424">
    <property type="entry name" value="VIRAL ENVELOPE PROTEIN"/>
    <property type="match status" value="1"/>
</dbReference>
<organism evidence="3 5">
    <name type="scientific">Hirundo rustica rustica</name>
    <dbReference type="NCBI Taxonomy" id="333673"/>
    <lineage>
        <taxon>Eukaryota</taxon>
        <taxon>Metazoa</taxon>
        <taxon>Chordata</taxon>
        <taxon>Craniata</taxon>
        <taxon>Vertebrata</taxon>
        <taxon>Euteleostomi</taxon>
        <taxon>Archelosauria</taxon>
        <taxon>Archosauria</taxon>
        <taxon>Dinosauria</taxon>
        <taxon>Saurischia</taxon>
        <taxon>Theropoda</taxon>
        <taxon>Coelurosauria</taxon>
        <taxon>Aves</taxon>
        <taxon>Neognathae</taxon>
        <taxon>Neoaves</taxon>
        <taxon>Telluraves</taxon>
        <taxon>Australaves</taxon>
        <taxon>Passeriformes</taxon>
        <taxon>Sylvioidea</taxon>
        <taxon>Hirundinidae</taxon>
        <taxon>Hirundo</taxon>
    </lineage>
</organism>
<dbReference type="STRING" id="333673.A0A3M0IHN5"/>
<keyword evidence="2" id="KW-0812">Transmembrane</keyword>
<dbReference type="OrthoDB" id="9950230at2759"/>
<sequence>MANPKDRIGGAPKPQRQGQVRPEMTKVHTGLWGGLMGLVIVLTIGEPTEGACSKCYSPIYDGENLQSLIRVHTNVNPTCFDVNQLTTCQEEGKQYWIARNAATFRQRLTGECPTREWFCMEEISNVEGVLDLVKEKPLTIKKAEISEPPNKNLFIDLVERISHELNITNCWICGSTQMADVWPWEGISLSPLDILRRKKMGQKPPHTGKRRKEQWDLKSKVIGEECIRRTGKRYKTLVGRMACKRSILIRDLTREWIPREPDTYWSIGKKETGCIYHEGYQLHQCTDRGINPFWGIREISKYWEHPFDTQNTSWRAPEHLFWICGDKAYTHLPGDWAGSCTVGIIKPAFFLLPRESGSTLGVPLYDNLRENSRTKRTIADMDSSQTWKGEIWTPEKIIKTYGPATWAQDGSWGYRTPIYMLNRIIRLQAVLEVISNNTALALDHISHQLAQTRAVVYQIRLAVDYLLADEGGICGKFNSSECCLEIDDKSEVIRNISKEIRKVAYVGNQEWTPLMNLDWWDNFWSIKGAWWKKVGFIALCAIASLLLIPCILPCLIKIITSAVQASLQISEINTNNPSKPTRMLTLASNAKELSMAEQIYNQYQELKDVYSHESKVDAS</sequence>
<evidence type="ECO:0000256" key="1">
    <source>
        <dbReference type="SAM" id="MobiDB-lite"/>
    </source>
</evidence>
<keyword evidence="2" id="KW-0472">Membrane</keyword>
<evidence type="ECO:0000313" key="5">
    <source>
        <dbReference type="Proteomes" id="UP000269221"/>
    </source>
</evidence>
<protein>
    <recommendedName>
        <fullName evidence="6">Envelope glycoprotein</fullName>
    </recommendedName>
</protein>
<feature type="region of interest" description="Disordered" evidence="1">
    <location>
        <begin position="1"/>
        <end position="23"/>
    </location>
</feature>
<feature type="transmembrane region" description="Helical" evidence="2">
    <location>
        <begin position="534"/>
        <end position="556"/>
    </location>
</feature>
<comment type="caution">
    <text evidence="3">The sequence shown here is derived from an EMBL/GenBank/DDBJ whole genome shotgun (WGS) entry which is preliminary data.</text>
</comment>
<accession>A0A3M0IHN5</accession>
<keyword evidence="5" id="KW-1185">Reference proteome</keyword>
<gene>
    <name evidence="4" type="ORF">DUI87_20950</name>
    <name evidence="3" type="ORF">DUI87_35022</name>
</gene>
<evidence type="ECO:0000313" key="4">
    <source>
        <dbReference type="EMBL" id="RMC02556.1"/>
    </source>
</evidence>
<dbReference type="Gene3D" id="1.10.287.210">
    <property type="match status" value="1"/>
</dbReference>
<evidence type="ECO:0000256" key="2">
    <source>
        <dbReference type="SAM" id="Phobius"/>
    </source>
</evidence>
<dbReference type="InterPro" id="IPR018154">
    <property type="entry name" value="TLV/ENV_coat_polyprotein"/>
</dbReference>
<dbReference type="EMBL" id="QRBI01000318">
    <property type="protein sequence ID" value="RMB88607.1"/>
    <property type="molecule type" value="Genomic_DNA"/>
</dbReference>
<dbReference type="PANTHER" id="PTHR10424:SF68">
    <property type="entry name" value="ENDOGENOUS RETROVIRUS GROUP 3 MEMBER 1 ENV POLYPROTEIN"/>
    <property type="match status" value="1"/>
</dbReference>
<reference evidence="3 5" key="1">
    <citation type="submission" date="2018-07" db="EMBL/GenBank/DDBJ databases">
        <title>A high quality draft genome assembly of the barn swallow (H. rustica rustica).</title>
        <authorList>
            <person name="Formenti G."/>
            <person name="Chiara M."/>
            <person name="Poveda L."/>
            <person name="Francoijs K.-J."/>
            <person name="Bonisoli-Alquati A."/>
            <person name="Canova L."/>
            <person name="Gianfranceschi L."/>
            <person name="Horner D.S."/>
            <person name="Saino N."/>
        </authorList>
    </citation>
    <scope>NUCLEOTIDE SEQUENCE [LARGE SCALE GENOMIC DNA]</scope>
    <source>
        <strain evidence="3">Chelidonia</strain>
        <tissue evidence="3">Blood</tissue>
    </source>
</reference>
<evidence type="ECO:0000313" key="3">
    <source>
        <dbReference type="EMBL" id="RMB88607.1"/>
    </source>
</evidence>
<evidence type="ECO:0008006" key="6">
    <source>
        <dbReference type="Google" id="ProtNLM"/>
    </source>
</evidence>
<keyword evidence="2" id="KW-1133">Transmembrane helix</keyword>
<dbReference type="EMBL" id="QRBI01000133">
    <property type="protein sequence ID" value="RMC02556.1"/>
    <property type="molecule type" value="Genomic_DNA"/>
</dbReference>
<dbReference type="Proteomes" id="UP000269221">
    <property type="component" value="Unassembled WGS sequence"/>
</dbReference>
<dbReference type="SUPFAM" id="SSF58069">
    <property type="entry name" value="Virus ectodomain"/>
    <property type="match status" value="1"/>
</dbReference>
<dbReference type="AlphaFoldDB" id="A0A3M0IHN5"/>
<name>A0A3M0IHN5_HIRRU</name>